<reference evidence="1" key="1">
    <citation type="submission" date="2020-04" db="EMBL/GenBank/DDBJ databases">
        <authorList>
            <person name="Brown S."/>
        </authorList>
    </citation>
    <scope>NUCLEOTIDE SEQUENCE</scope>
    <source>
        <strain evidence="1">DJ015</strain>
    </source>
</reference>
<evidence type="ECO:0000313" key="1">
    <source>
        <dbReference type="EMBL" id="MBC2475439.1"/>
    </source>
</evidence>
<gene>
    <name evidence="1" type="ORF">HGI39_12085</name>
</gene>
<accession>A0AAW3WA98</accession>
<comment type="caution">
    <text evidence="1">The sequence shown here is derived from an EMBL/GenBank/DDBJ whole genome shotgun (WGS) entry which is preliminary data.</text>
</comment>
<proteinExistence type="predicted"/>
<dbReference type="AlphaFoldDB" id="A0AAW3WA98"/>
<dbReference type="Proteomes" id="UP001194098">
    <property type="component" value="Unassembled WGS sequence"/>
</dbReference>
<dbReference type="RefSeq" id="WP_171779996.1">
    <property type="nucleotide sequence ID" value="NZ_JABAGV010000027.1"/>
</dbReference>
<evidence type="ECO:0000313" key="2">
    <source>
        <dbReference type="Proteomes" id="UP001194098"/>
    </source>
</evidence>
<name>A0AAW3WA98_CLOBE</name>
<reference evidence="1" key="2">
    <citation type="journal article" date="2022" name="Nat. Biotechnol.">
        <title>Carbon-negative production of acetone and isopropanol by gas fermentation at industrial pilot scale.</title>
        <authorList>
            <person name="Liew F.E."/>
            <person name="Nogle R."/>
            <person name="Abdalla T."/>
            <person name="Rasor B.J."/>
            <person name="Canter C."/>
            <person name="Jensen R.O."/>
            <person name="Wang L."/>
            <person name="Strutz J."/>
            <person name="Chirania P."/>
            <person name="De Tissera S."/>
            <person name="Mueller A.P."/>
            <person name="Ruan Z."/>
            <person name="Gao A."/>
            <person name="Tran L."/>
            <person name="Engle N.L."/>
            <person name="Bromley J.C."/>
            <person name="Daniell J."/>
            <person name="Conrado R."/>
            <person name="Tschaplinski T.J."/>
            <person name="Giannone R.J."/>
            <person name="Hettich R.L."/>
            <person name="Karim A.S."/>
            <person name="Simpson S.D."/>
            <person name="Brown S.D."/>
            <person name="Leang C."/>
            <person name="Jewett M.C."/>
            <person name="Kopke M."/>
        </authorList>
    </citation>
    <scope>NUCLEOTIDE SEQUENCE</scope>
    <source>
        <strain evidence="1">DJ015</strain>
    </source>
</reference>
<sequence>MIKQLIAKVKENATDDWNLVAGLEIAVIELQENSNEFLVLRPIQLDQMEKFFKVMHETFGKNEFYEDYDYFICYAVSEDCDDILLTITKENIEELRQVTEKDVSIHNKNLEILKKNHNWYKYKN</sequence>
<protein>
    <submittedName>
        <fullName evidence="1">Uncharacterized protein</fullName>
    </submittedName>
</protein>
<dbReference type="EMBL" id="JABAGV010000027">
    <property type="protein sequence ID" value="MBC2475439.1"/>
    <property type="molecule type" value="Genomic_DNA"/>
</dbReference>
<organism evidence="1 2">
    <name type="scientific">Clostridium beijerinckii</name>
    <name type="common">Clostridium MP</name>
    <dbReference type="NCBI Taxonomy" id="1520"/>
    <lineage>
        <taxon>Bacteria</taxon>
        <taxon>Bacillati</taxon>
        <taxon>Bacillota</taxon>
        <taxon>Clostridia</taxon>
        <taxon>Eubacteriales</taxon>
        <taxon>Clostridiaceae</taxon>
        <taxon>Clostridium</taxon>
    </lineage>
</organism>